<evidence type="ECO:0000313" key="2">
    <source>
        <dbReference type="Proteomes" id="UP000614580"/>
    </source>
</evidence>
<evidence type="ECO:0000313" key="1">
    <source>
        <dbReference type="EMBL" id="CAD7767122.1"/>
    </source>
</evidence>
<reference evidence="1" key="1">
    <citation type="submission" date="2020-12" db="EMBL/GenBank/DDBJ databases">
        <authorList>
            <person name="Hahn C.J."/>
            <person name="Laso-Perez R."/>
            <person name="Vulcano F."/>
            <person name="Vaziourakis K.-M."/>
            <person name="Stokke R."/>
            <person name="Steen I.H."/>
            <person name="Teske A."/>
            <person name="Boetius A."/>
            <person name="Liebeke M."/>
            <person name="Amann R."/>
            <person name="Knittel K."/>
        </authorList>
    </citation>
    <scope>NUCLEOTIDE SEQUENCE</scope>
    <source>
        <strain evidence="1">Gfbio:c6db26ca-90af-429b-aeed-0e3e8aed0b5e:GoM-Arc1_AMV-AAA_792_C10</strain>
    </source>
</reference>
<dbReference type="AlphaFoldDB" id="A0A812A292"/>
<comment type="caution">
    <text evidence="1">The sequence shown here is derived from an EMBL/GenBank/DDBJ whole genome shotgun (WGS) entry which is preliminary data.</text>
</comment>
<dbReference type="Proteomes" id="UP000614580">
    <property type="component" value="Unassembled WGS sequence"/>
</dbReference>
<gene>
    <name evidence="1" type="ORF">DNFNHJIP_00529</name>
</gene>
<sequence>MEKYNICGKEFEPINLPIEPKIWDIKPPHRAICPVCFLQGIQDTFRLAIELLLIIRLAVKERSDNLLQEETT</sequence>
<name>A0A812A292_9EURY</name>
<proteinExistence type="predicted"/>
<organism evidence="1 2">
    <name type="scientific">Candidatus Argoarchaeum ethanivorans</name>
    <dbReference type="NCBI Taxonomy" id="2608793"/>
    <lineage>
        <taxon>Archaea</taxon>
        <taxon>Methanobacteriati</taxon>
        <taxon>Methanobacteriota</taxon>
        <taxon>Stenosarchaea group</taxon>
        <taxon>Methanomicrobia</taxon>
        <taxon>Methanosarcinales</taxon>
        <taxon>Methanosarcinales incertae sedis</taxon>
        <taxon>GOM Arc I cluster</taxon>
        <taxon>Candidatus Argoarchaeum</taxon>
    </lineage>
</organism>
<protein>
    <submittedName>
        <fullName evidence="1">Uncharacterized protein</fullName>
    </submittedName>
</protein>
<accession>A0A812A292</accession>
<dbReference type="EMBL" id="CAJHZY010000062">
    <property type="protein sequence ID" value="CAD7767122.1"/>
    <property type="molecule type" value="Genomic_DNA"/>
</dbReference>